<evidence type="ECO:0000313" key="2">
    <source>
        <dbReference type="Proteomes" id="UP001055111"/>
    </source>
</evidence>
<name>A0AA37IIL3_9BURK</name>
<organism evidence="1 2">
    <name type="scientific">Caballeronia novacaledonica</name>
    <dbReference type="NCBI Taxonomy" id="1544861"/>
    <lineage>
        <taxon>Bacteria</taxon>
        <taxon>Pseudomonadati</taxon>
        <taxon>Pseudomonadota</taxon>
        <taxon>Betaproteobacteria</taxon>
        <taxon>Burkholderiales</taxon>
        <taxon>Burkholderiaceae</taxon>
        <taxon>Caballeronia</taxon>
    </lineage>
</organism>
<gene>
    <name evidence="1" type="ORF">CBA19CS42_35470</name>
</gene>
<proteinExistence type="predicted"/>
<sequence>MTLACPPYFDATLRQLAVLYPWDDWDVKRAYRPADPAVHATLTPLPRRAQIGMTIAIGEWIVCRLDKVDPDSDPKDYIEAAWCGNIHTVYCPYVEFDDDDWRGPVRRPLQLVMAIINDAFYFEGVDPAENAAWMFRLAEHVLPRTDSLVAWRDAVVPRLARYFPTPVVDEFDFSYDWQESEPLVPREWFNPAFDAPSWDADVLARRFLAGVDFLDNPFARTPDEIRAAGLTGILMP</sequence>
<accession>A0AA37IIL3</accession>
<comment type="caution">
    <text evidence="1">The sequence shown here is derived from an EMBL/GenBank/DDBJ whole genome shotgun (WGS) entry which is preliminary data.</text>
</comment>
<reference evidence="1" key="1">
    <citation type="submission" date="2022-09" db="EMBL/GenBank/DDBJ databases">
        <title>Isolation and characterization of 3-chlorobenzoate degrading bacteria from soils in Shizuoka.</title>
        <authorList>
            <person name="Ifat A."/>
            <person name="Ogawa N."/>
            <person name="Kimbara K."/>
            <person name="Moriuchi R."/>
            <person name="Dohra H."/>
            <person name="Shintani M."/>
        </authorList>
    </citation>
    <scope>NUCLEOTIDE SEQUENCE</scope>
    <source>
        <strain evidence="1">19CS4-2</strain>
    </source>
</reference>
<dbReference type="AlphaFoldDB" id="A0AA37IIL3"/>
<protein>
    <submittedName>
        <fullName evidence="1">Uncharacterized protein</fullName>
    </submittedName>
</protein>
<dbReference type="EMBL" id="BPUS01000029">
    <property type="protein sequence ID" value="GJH29932.1"/>
    <property type="molecule type" value="Genomic_DNA"/>
</dbReference>
<dbReference type="Proteomes" id="UP001055111">
    <property type="component" value="Unassembled WGS sequence"/>
</dbReference>
<evidence type="ECO:0000313" key="1">
    <source>
        <dbReference type="EMBL" id="GJH29932.1"/>
    </source>
</evidence>
<dbReference type="RefSeq" id="WP_238217450.1">
    <property type="nucleotide sequence ID" value="NZ_BPUS01000029.1"/>
</dbReference>